<evidence type="ECO:0000313" key="3">
    <source>
        <dbReference type="Proteomes" id="UP000294933"/>
    </source>
</evidence>
<dbReference type="Gene3D" id="3.80.10.10">
    <property type="entry name" value="Ribonuclease Inhibitor"/>
    <property type="match status" value="1"/>
</dbReference>
<dbReference type="STRING" id="50990.A0A4Y7QMI4"/>
<dbReference type="InterPro" id="IPR032675">
    <property type="entry name" value="LRR_dom_sf"/>
</dbReference>
<dbReference type="SUPFAM" id="SSF52047">
    <property type="entry name" value="RNI-like"/>
    <property type="match status" value="1"/>
</dbReference>
<proteinExistence type="predicted"/>
<evidence type="ECO:0000313" key="2">
    <source>
        <dbReference type="EMBL" id="TDL28130.1"/>
    </source>
</evidence>
<protein>
    <recommendedName>
        <fullName evidence="1">F-box domain-containing protein</fullName>
    </recommendedName>
</protein>
<organism evidence="2 3">
    <name type="scientific">Rickenella mellea</name>
    <dbReference type="NCBI Taxonomy" id="50990"/>
    <lineage>
        <taxon>Eukaryota</taxon>
        <taxon>Fungi</taxon>
        <taxon>Dikarya</taxon>
        <taxon>Basidiomycota</taxon>
        <taxon>Agaricomycotina</taxon>
        <taxon>Agaricomycetes</taxon>
        <taxon>Hymenochaetales</taxon>
        <taxon>Rickenellaceae</taxon>
        <taxon>Rickenella</taxon>
    </lineage>
</organism>
<dbReference type="AlphaFoldDB" id="A0A4Y7QMI4"/>
<feature type="domain" description="F-box" evidence="1">
    <location>
        <begin position="91"/>
        <end position="143"/>
    </location>
</feature>
<evidence type="ECO:0000259" key="1">
    <source>
        <dbReference type="Pfam" id="PF12937"/>
    </source>
</evidence>
<dbReference type="OrthoDB" id="3226575at2759"/>
<reference evidence="2 3" key="1">
    <citation type="submission" date="2018-06" db="EMBL/GenBank/DDBJ databases">
        <title>A transcriptomic atlas of mushroom development highlights an independent origin of complex multicellularity.</title>
        <authorList>
            <consortium name="DOE Joint Genome Institute"/>
            <person name="Krizsan K."/>
            <person name="Almasi E."/>
            <person name="Merenyi Z."/>
            <person name="Sahu N."/>
            <person name="Viragh M."/>
            <person name="Koszo T."/>
            <person name="Mondo S."/>
            <person name="Kiss B."/>
            <person name="Balint B."/>
            <person name="Kues U."/>
            <person name="Barry K."/>
            <person name="Hegedus J.C."/>
            <person name="Henrissat B."/>
            <person name="Johnson J."/>
            <person name="Lipzen A."/>
            <person name="Ohm R."/>
            <person name="Nagy I."/>
            <person name="Pangilinan J."/>
            <person name="Yan J."/>
            <person name="Xiong Y."/>
            <person name="Grigoriev I.V."/>
            <person name="Hibbett D.S."/>
            <person name="Nagy L.G."/>
        </authorList>
    </citation>
    <scope>NUCLEOTIDE SEQUENCE [LARGE SCALE GENOMIC DNA]</scope>
    <source>
        <strain evidence="2 3">SZMC22713</strain>
    </source>
</reference>
<dbReference type="EMBL" id="ML170158">
    <property type="protein sequence ID" value="TDL28130.1"/>
    <property type="molecule type" value="Genomic_DNA"/>
</dbReference>
<dbReference type="Proteomes" id="UP000294933">
    <property type="component" value="Unassembled WGS sequence"/>
</dbReference>
<sequence length="528" mass="60205">MQSPATSLEALEPKLLKDEIQFFETWVRALPEPQEQPIEAIVKLMLGNQLLKRDIAVLEQSARELPTQAVLLQLCIARARRRIHLWMTFPINRLPTEILLHIFELALLMIPPTRMTITRLSLIHVCSQWRAIALSRPSLWSNIPVIDRSPFRVSQMCFSLAKSTPLVLWVDRRDPTWDGNEDAQAQAVDMNAIMDIVVPRVGHTREIHLTADTWTATLIALSRLRDAPAPLLLESFSIIRSGNPYVQLGPGFTPAEFHTPVVLFGGTAPRLTHVRLEGVHVDWARSPLRNLHSLDLRKMAMEVMIPLPAFRDMLRGSPLLKTITFAGSGPKWMPAELPAWSRVTLANLLTLNIASVMVEYAEYVLDLFSAPRLRQLSLAKIRGFYASMVKKLTSAYPELTTLILDEFYIQDTPESREVISKWMRSMPKLRHLKLRNFSGCLFICLLSKTQPVEHPRRSLTVVCPHLESLHLEDVNYQAVYNFVLGRASMNAGIRCLILRWVQTDMFTSEQMMLLRLVVPSVIMEDHRT</sequence>
<accession>A0A4Y7QMI4</accession>
<gene>
    <name evidence="2" type="ORF">BD410DRAFT_345973</name>
</gene>
<dbReference type="InterPro" id="IPR001810">
    <property type="entry name" value="F-box_dom"/>
</dbReference>
<dbReference type="Gene3D" id="1.20.1280.50">
    <property type="match status" value="1"/>
</dbReference>
<keyword evidence="3" id="KW-1185">Reference proteome</keyword>
<dbReference type="Pfam" id="PF12937">
    <property type="entry name" value="F-box-like"/>
    <property type="match status" value="1"/>
</dbReference>
<name>A0A4Y7QMI4_9AGAM</name>
<dbReference type="VEuPathDB" id="FungiDB:BD410DRAFT_345973"/>